<gene>
    <name evidence="1" type="ORF">PsorP6_011248</name>
</gene>
<keyword evidence="2" id="KW-1185">Reference proteome</keyword>
<dbReference type="EMBL" id="CM047591">
    <property type="protein sequence ID" value="KAI9918396.1"/>
    <property type="molecule type" value="Genomic_DNA"/>
</dbReference>
<dbReference type="Proteomes" id="UP001163321">
    <property type="component" value="Chromosome 12"/>
</dbReference>
<proteinExistence type="predicted"/>
<protein>
    <submittedName>
        <fullName evidence="1">Uncharacterized protein</fullName>
    </submittedName>
</protein>
<sequence length="88" mass="9919">MTRSPISPWTKFATRIRRAKRMVFGTIADPHTDRQPFPPSQKEYPMLTSVNSFEWLSEGMGDTTPLTKILFCGINPASLHARSAHTSN</sequence>
<comment type="caution">
    <text evidence="1">The sequence shown here is derived from an EMBL/GenBank/DDBJ whole genome shotgun (WGS) entry which is preliminary data.</text>
</comment>
<evidence type="ECO:0000313" key="1">
    <source>
        <dbReference type="EMBL" id="KAI9918396.1"/>
    </source>
</evidence>
<accession>A0ACC0WKZ7</accession>
<reference evidence="1 2" key="1">
    <citation type="journal article" date="2022" name="bioRxiv">
        <title>The genome of the oomycete Peronosclerospora sorghi, a cosmopolitan pathogen of maize and sorghum, is inflated with dispersed pseudogenes.</title>
        <authorList>
            <person name="Fletcher K."/>
            <person name="Martin F."/>
            <person name="Isakeit T."/>
            <person name="Cavanaugh K."/>
            <person name="Magill C."/>
            <person name="Michelmore R."/>
        </authorList>
    </citation>
    <scope>NUCLEOTIDE SEQUENCE [LARGE SCALE GENOMIC DNA]</scope>
    <source>
        <strain evidence="1">P6</strain>
    </source>
</reference>
<organism evidence="1 2">
    <name type="scientific">Peronosclerospora sorghi</name>
    <dbReference type="NCBI Taxonomy" id="230839"/>
    <lineage>
        <taxon>Eukaryota</taxon>
        <taxon>Sar</taxon>
        <taxon>Stramenopiles</taxon>
        <taxon>Oomycota</taxon>
        <taxon>Peronosporomycetes</taxon>
        <taxon>Peronosporales</taxon>
        <taxon>Peronosporaceae</taxon>
        <taxon>Peronosclerospora</taxon>
    </lineage>
</organism>
<evidence type="ECO:0000313" key="2">
    <source>
        <dbReference type="Proteomes" id="UP001163321"/>
    </source>
</evidence>
<name>A0ACC0WKZ7_9STRA</name>